<name>A0ABD5XRK1_9EURY</name>
<organism evidence="2 3">
    <name type="scientific">Halobaculum litoreum</name>
    <dbReference type="NCBI Taxonomy" id="3031998"/>
    <lineage>
        <taxon>Archaea</taxon>
        <taxon>Methanobacteriati</taxon>
        <taxon>Methanobacteriota</taxon>
        <taxon>Stenosarchaea group</taxon>
        <taxon>Halobacteria</taxon>
        <taxon>Halobacteriales</taxon>
        <taxon>Haloferacaceae</taxon>
        <taxon>Halobaculum</taxon>
    </lineage>
</organism>
<comment type="similarity">
    <text evidence="1">Belongs to the HAD-like hydrolase superfamily.</text>
</comment>
<dbReference type="InterPro" id="IPR023198">
    <property type="entry name" value="PGP-like_dom2"/>
</dbReference>
<sequence>MTDYDAVVFDMDGVLVHRSDADVFRRAAREAFAAFGVEPADEHVEAFAWTRVDEFADACAPYDLDPEAVIAEREARSAAIQRAVLAAGGKALYDDVDALESLGDGARLGLVSNNQHATVEAVVDAHGLGELFATAYGRDPTVAGVARRKPDPHYLERALADLGTRNALYVGDSRVDVAAAAAAGVDSAFVWRDHREGYDLEGRSRPTRWRRSRRCRARARDRGEHGRRGI</sequence>
<dbReference type="EC" id="3.-.-.-" evidence="2"/>
<dbReference type="InterPro" id="IPR006439">
    <property type="entry name" value="HAD-SF_hydro_IA"/>
</dbReference>
<dbReference type="Gene3D" id="1.10.150.240">
    <property type="entry name" value="Putative phosphatase, domain 2"/>
    <property type="match status" value="1"/>
</dbReference>
<dbReference type="SUPFAM" id="SSF56784">
    <property type="entry name" value="HAD-like"/>
    <property type="match status" value="1"/>
</dbReference>
<dbReference type="AlphaFoldDB" id="A0ABD5XRK1"/>
<dbReference type="Gene3D" id="3.40.50.1000">
    <property type="entry name" value="HAD superfamily/HAD-like"/>
    <property type="match status" value="1"/>
</dbReference>
<dbReference type="Proteomes" id="UP001596368">
    <property type="component" value="Unassembled WGS sequence"/>
</dbReference>
<dbReference type="SFLD" id="SFLDS00003">
    <property type="entry name" value="Haloacid_Dehalogenase"/>
    <property type="match status" value="1"/>
</dbReference>
<proteinExistence type="inferred from homology"/>
<dbReference type="EMBL" id="JBHSZG010000001">
    <property type="protein sequence ID" value="MFC7135752.1"/>
    <property type="molecule type" value="Genomic_DNA"/>
</dbReference>
<dbReference type="InterPro" id="IPR036412">
    <property type="entry name" value="HAD-like_sf"/>
</dbReference>
<keyword evidence="3" id="KW-1185">Reference proteome</keyword>
<evidence type="ECO:0000256" key="1">
    <source>
        <dbReference type="ARBA" id="ARBA00007958"/>
    </source>
</evidence>
<dbReference type="PANTHER" id="PTHR43434:SF1">
    <property type="entry name" value="PHOSPHOGLYCOLATE PHOSPHATASE"/>
    <property type="match status" value="1"/>
</dbReference>
<dbReference type="PANTHER" id="PTHR43434">
    <property type="entry name" value="PHOSPHOGLYCOLATE PHOSPHATASE"/>
    <property type="match status" value="1"/>
</dbReference>
<evidence type="ECO:0000313" key="2">
    <source>
        <dbReference type="EMBL" id="MFC7135752.1"/>
    </source>
</evidence>
<keyword evidence="2" id="KW-0378">Hydrolase</keyword>
<dbReference type="GO" id="GO:0016787">
    <property type="term" value="F:hydrolase activity"/>
    <property type="evidence" value="ECO:0007669"/>
    <property type="project" value="UniProtKB-KW"/>
</dbReference>
<gene>
    <name evidence="2" type="ORF">ACFQRB_02370</name>
</gene>
<dbReference type="InterPro" id="IPR023214">
    <property type="entry name" value="HAD_sf"/>
</dbReference>
<evidence type="ECO:0000313" key="3">
    <source>
        <dbReference type="Proteomes" id="UP001596368"/>
    </source>
</evidence>
<accession>A0ABD5XRK1</accession>
<dbReference type="InterPro" id="IPR050155">
    <property type="entry name" value="HAD-like_hydrolase_sf"/>
</dbReference>
<dbReference type="Pfam" id="PF00702">
    <property type="entry name" value="Hydrolase"/>
    <property type="match status" value="1"/>
</dbReference>
<protein>
    <submittedName>
        <fullName evidence="2">HAD family hydrolase</fullName>
        <ecNumber evidence="2">3.-.-.-</ecNumber>
    </submittedName>
</protein>
<dbReference type="NCBIfam" id="TIGR01549">
    <property type="entry name" value="HAD-SF-IA-v1"/>
    <property type="match status" value="1"/>
</dbReference>
<reference evidence="2 3" key="1">
    <citation type="journal article" date="2019" name="Int. J. Syst. Evol. Microbiol.">
        <title>The Global Catalogue of Microorganisms (GCM) 10K type strain sequencing project: providing services to taxonomists for standard genome sequencing and annotation.</title>
        <authorList>
            <consortium name="The Broad Institute Genomics Platform"/>
            <consortium name="The Broad Institute Genome Sequencing Center for Infectious Disease"/>
            <person name="Wu L."/>
            <person name="Ma J."/>
        </authorList>
    </citation>
    <scope>NUCLEOTIDE SEQUENCE [LARGE SCALE GENOMIC DNA]</scope>
    <source>
        <strain evidence="2 3">DT92</strain>
    </source>
</reference>
<dbReference type="SFLD" id="SFLDG01129">
    <property type="entry name" value="C1.5:_HAD__Beta-PGM__Phosphata"/>
    <property type="match status" value="1"/>
</dbReference>
<comment type="caution">
    <text evidence="2">The sequence shown here is derived from an EMBL/GenBank/DDBJ whole genome shotgun (WGS) entry which is preliminary data.</text>
</comment>